<protein>
    <submittedName>
        <fullName evidence="1">Uncharacterized protein</fullName>
    </submittedName>
</protein>
<gene>
    <name evidence="1" type="ORF">VCHENC02_0749A</name>
</gene>
<evidence type="ECO:0000313" key="2">
    <source>
        <dbReference type="Proteomes" id="UP000008367"/>
    </source>
</evidence>
<evidence type="ECO:0000313" key="1">
    <source>
        <dbReference type="EMBL" id="EKM33854.1"/>
    </source>
</evidence>
<proteinExistence type="predicted"/>
<comment type="caution">
    <text evidence="1">The sequence shown here is derived from an EMBL/GenBank/DDBJ whole genome shotgun (WGS) entry which is preliminary data.</text>
</comment>
<reference evidence="1 2" key="1">
    <citation type="submission" date="2012-10" db="EMBL/GenBank/DDBJ databases">
        <title>Genome sequence of Vibrio Cholerae HENC-02.</title>
        <authorList>
            <person name="Eppinger M."/>
            <person name="Hasan N.A."/>
            <person name="Sengamalay N."/>
            <person name="Hine E."/>
            <person name="Su Q."/>
            <person name="Daugherty S.C."/>
            <person name="Young S."/>
            <person name="Sadzewicz L."/>
            <person name="Tallon L."/>
            <person name="Cebula T.A."/>
            <person name="Ravel J."/>
            <person name="Colwell R.R."/>
        </authorList>
    </citation>
    <scope>NUCLEOTIDE SEQUENCE [LARGE SCALE GENOMIC DNA]</scope>
    <source>
        <strain evidence="1 2">HENC-02</strain>
    </source>
</reference>
<dbReference type="EMBL" id="AJSR01000081">
    <property type="protein sequence ID" value="EKM33854.1"/>
    <property type="molecule type" value="Genomic_DNA"/>
</dbReference>
<dbReference type="Proteomes" id="UP000008367">
    <property type="component" value="Unassembled WGS sequence"/>
</dbReference>
<organism evidence="1 2">
    <name type="scientific">Vibrio harveyi</name>
    <name type="common">Beneckea harveyi</name>
    <dbReference type="NCBI Taxonomy" id="669"/>
    <lineage>
        <taxon>Bacteria</taxon>
        <taxon>Pseudomonadati</taxon>
        <taxon>Pseudomonadota</taxon>
        <taxon>Gammaproteobacteria</taxon>
        <taxon>Vibrionales</taxon>
        <taxon>Vibrionaceae</taxon>
        <taxon>Vibrio</taxon>
    </lineage>
</organism>
<feature type="non-terminal residue" evidence="1">
    <location>
        <position position="15"/>
    </location>
</feature>
<accession>A0A454D5D6</accession>
<sequence>MFRCFLLETLQKGLA</sequence>
<name>A0A454D5D6_VIBHA</name>